<organism evidence="5 6">
    <name type="scientific">Variovorax paradoxus</name>
    <dbReference type="NCBI Taxonomy" id="34073"/>
    <lineage>
        <taxon>Bacteria</taxon>
        <taxon>Pseudomonadati</taxon>
        <taxon>Pseudomonadota</taxon>
        <taxon>Betaproteobacteria</taxon>
        <taxon>Burkholderiales</taxon>
        <taxon>Comamonadaceae</taxon>
        <taxon>Variovorax</taxon>
    </lineage>
</organism>
<protein>
    <submittedName>
        <fullName evidence="5">Bacterial regulatory protein, luxR family</fullName>
    </submittedName>
</protein>
<dbReference type="SMART" id="SM00421">
    <property type="entry name" value="HTH_LUXR"/>
    <property type="match status" value="1"/>
</dbReference>
<dbReference type="InterPro" id="IPR036388">
    <property type="entry name" value="WH-like_DNA-bd_sf"/>
</dbReference>
<dbReference type="InterPro" id="IPR000792">
    <property type="entry name" value="Tscrpt_reg_LuxR_C"/>
</dbReference>
<dbReference type="Pfam" id="PF00196">
    <property type="entry name" value="GerE"/>
    <property type="match status" value="1"/>
</dbReference>
<dbReference type="SUPFAM" id="SSF46894">
    <property type="entry name" value="C-terminal effector domain of the bipartite response regulators"/>
    <property type="match status" value="1"/>
</dbReference>
<feature type="domain" description="HTH luxR-type" evidence="4">
    <location>
        <begin position="204"/>
        <end position="269"/>
    </location>
</feature>
<keyword evidence="1" id="KW-0805">Transcription regulation</keyword>
<reference evidence="5 6" key="1">
    <citation type="submission" date="2015-03" db="EMBL/GenBank/DDBJ databases">
        <title>Genome sequence of Variovorax paradoxus TBEA6.</title>
        <authorList>
            <person name="Poehlein A."/>
            <person name="Schuldes J."/>
            <person name="Wuebbeler J.H."/>
            <person name="Hiessl S."/>
            <person name="Steinbuechel A."/>
            <person name="Daniel R."/>
        </authorList>
    </citation>
    <scope>NUCLEOTIDE SEQUENCE [LARGE SCALE GENOMIC DNA]</scope>
    <source>
        <strain evidence="5 6">TBEA6</strain>
    </source>
</reference>
<dbReference type="InterPro" id="IPR016032">
    <property type="entry name" value="Sig_transdc_resp-reg_C-effctor"/>
</dbReference>
<gene>
    <name evidence="5" type="ORF">VPARA_28450</name>
</gene>
<dbReference type="Proteomes" id="UP000035170">
    <property type="component" value="Unassembled WGS sequence"/>
</dbReference>
<dbReference type="GO" id="GO:0003677">
    <property type="term" value="F:DNA binding"/>
    <property type="evidence" value="ECO:0007669"/>
    <property type="project" value="UniProtKB-KW"/>
</dbReference>
<dbReference type="PATRIC" id="fig|34073.19.peg.2925"/>
<keyword evidence="3" id="KW-0804">Transcription</keyword>
<dbReference type="AlphaFoldDB" id="A0A0H2M5V6"/>
<keyword evidence="2" id="KW-0238">DNA-binding</keyword>
<comment type="caution">
    <text evidence="5">The sequence shown here is derived from an EMBL/GenBank/DDBJ whole genome shotgun (WGS) entry which is preliminary data.</text>
</comment>
<dbReference type="PANTHER" id="PTHR44688">
    <property type="entry name" value="DNA-BINDING TRANSCRIPTIONAL ACTIVATOR DEVR_DOSR"/>
    <property type="match status" value="1"/>
</dbReference>
<dbReference type="EMBL" id="JZWI01000013">
    <property type="protein sequence ID" value="KLN56162.1"/>
    <property type="molecule type" value="Genomic_DNA"/>
</dbReference>
<evidence type="ECO:0000259" key="4">
    <source>
        <dbReference type="PROSITE" id="PS50043"/>
    </source>
</evidence>
<keyword evidence="6" id="KW-1185">Reference proteome</keyword>
<evidence type="ECO:0000256" key="3">
    <source>
        <dbReference type="ARBA" id="ARBA00023163"/>
    </source>
</evidence>
<evidence type="ECO:0000313" key="5">
    <source>
        <dbReference type="EMBL" id="KLN56162.1"/>
    </source>
</evidence>
<name>A0A0H2M5V6_VARPD</name>
<dbReference type="PANTHER" id="PTHR44688:SF16">
    <property type="entry name" value="DNA-BINDING TRANSCRIPTIONAL ACTIVATOR DEVR_DOSR"/>
    <property type="match status" value="1"/>
</dbReference>
<evidence type="ECO:0000256" key="2">
    <source>
        <dbReference type="ARBA" id="ARBA00023125"/>
    </source>
</evidence>
<evidence type="ECO:0000256" key="1">
    <source>
        <dbReference type="ARBA" id="ARBA00023015"/>
    </source>
</evidence>
<dbReference type="GO" id="GO:0006355">
    <property type="term" value="P:regulation of DNA-templated transcription"/>
    <property type="evidence" value="ECO:0007669"/>
    <property type="project" value="InterPro"/>
</dbReference>
<proteinExistence type="predicted"/>
<dbReference type="Gene3D" id="1.10.10.10">
    <property type="entry name" value="Winged helix-like DNA-binding domain superfamily/Winged helix DNA-binding domain"/>
    <property type="match status" value="1"/>
</dbReference>
<sequence>MNAGVARPAQPPVNDFTEAIYALWDKLANYPIGDGDEALEHLLCSLCSIFGAHNALWSVVVRLPSPASGDALNGWRPRFVRLLRPLPPIAASVQEQFDTLWSPSVDLSQILAVSGEEPFRTQLLFEALPPEWFDGPHYRRHYLAIGHADSMSMRCAINDDVRVHLFIFRSTEAPRFSSADKNPFGLALRGLRWFYRQQLLSHGLLIANAPLTAMERRVLLGLLDGKAEKAVAAILGQSPNTTHIHVKSIYAKFGVHNRAALTSLWLGRLPEAGLSNID</sequence>
<evidence type="ECO:0000313" key="6">
    <source>
        <dbReference type="Proteomes" id="UP000035170"/>
    </source>
</evidence>
<dbReference type="CDD" id="cd06170">
    <property type="entry name" value="LuxR_C_like"/>
    <property type="match status" value="1"/>
</dbReference>
<dbReference type="PROSITE" id="PS50043">
    <property type="entry name" value="HTH_LUXR_2"/>
    <property type="match status" value="1"/>
</dbReference>
<accession>A0A0H2M5V6</accession>